<evidence type="ECO:0000313" key="2">
    <source>
        <dbReference type="Proteomes" id="UP000824469"/>
    </source>
</evidence>
<dbReference type="EMBL" id="JAHRHJ020003813">
    <property type="protein sequence ID" value="KAH9289911.1"/>
    <property type="molecule type" value="Genomic_DNA"/>
</dbReference>
<proteinExistence type="predicted"/>
<gene>
    <name evidence="1" type="ORF">KI387_034028</name>
</gene>
<protein>
    <submittedName>
        <fullName evidence="1">Uncharacterized protein</fullName>
    </submittedName>
</protein>
<accession>A0AA38BVD9</accession>
<organism evidence="1 2">
    <name type="scientific">Taxus chinensis</name>
    <name type="common">Chinese yew</name>
    <name type="synonym">Taxus wallichiana var. chinensis</name>
    <dbReference type="NCBI Taxonomy" id="29808"/>
    <lineage>
        <taxon>Eukaryota</taxon>
        <taxon>Viridiplantae</taxon>
        <taxon>Streptophyta</taxon>
        <taxon>Embryophyta</taxon>
        <taxon>Tracheophyta</taxon>
        <taxon>Spermatophyta</taxon>
        <taxon>Pinopsida</taxon>
        <taxon>Pinidae</taxon>
        <taxon>Conifers II</taxon>
        <taxon>Cupressales</taxon>
        <taxon>Taxaceae</taxon>
        <taxon>Taxus</taxon>
    </lineage>
</organism>
<feature type="non-terminal residue" evidence="1">
    <location>
        <position position="61"/>
    </location>
</feature>
<name>A0AA38BVD9_TAXCH</name>
<feature type="non-terminal residue" evidence="1">
    <location>
        <position position="1"/>
    </location>
</feature>
<sequence length="61" mass="7083">EPMILKGHEVCGMFIVVEFDRGKTIFRMQWLHNVKEDDDACVEKSKENEDVDPISEILSCK</sequence>
<evidence type="ECO:0000313" key="1">
    <source>
        <dbReference type="EMBL" id="KAH9289911.1"/>
    </source>
</evidence>
<dbReference type="AlphaFoldDB" id="A0AA38BVD9"/>
<keyword evidence="2" id="KW-1185">Reference proteome</keyword>
<comment type="caution">
    <text evidence="1">The sequence shown here is derived from an EMBL/GenBank/DDBJ whole genome shotgun (WGS) entry which is preliminary data.</text>
</comment>
<reference evidence="1 2" key="1">
    <citation type="journal article" date="2021" name="Nat. Plants">
        <title>The Taxus genome provides insights into paclitaxel biosynthesis.</title>
        <authorList>
            <person name="Xiong X."/>
            <person name="Gou J."/>
            <person name="Liao Q."/>
            <person name="Li Y."/>
            <person name="Zhou Q."/>
            <person name="Bi G."/>
            <person name="Li C."/>
            <person name="Du R."/>
            <person name="Wang X."/>
            <person name="Sun T."/>
            <person name="Guo L."/>
            <person name="Liang H."/>
            <person name="Lu P."/>
            <person name="Wu Y."/>
            <person name="Zhang Z."/>
            <person name="Ro D.K."/>
            <person name="Shang Y."/>
            <person name="Huang S."/>
            <person name="Yan J."/>
        </authorList>
    </citation>
    <scope>NUCLEOTIDE SEQUENCE [LARGE SCALE GENOMIC DNA]</scope>
    <source>
        <strain evidence="1">Ta-2019</strain>
    </source>
</reference>
<dbReference type="Proteomes" id="UP000824469">
    <property type="component" value="Unassembled WGS sequence"/>
</dbReference>